<accession>A0A7J5ZPI1</accession>
<evidence type="ECO:0000313" key="1">
    <source>
        <dbReference type="EMBL" id="KAF4071527.1"/>
    </source>
</evidence>
<reference evidence="1 2" key="1">
    <citation type="submission" date="2020-02" db="EMBL/GenBank/DDBJ databases">
        <title>A chromosome-scale genome assembly of the black bullhead catfish (Ameiurus melas).</title>
        <authorList>
            <person name="Wen M."/>
            <person name="Zham M."/>
            <person name="Cabau C."/>
            <person name="Klopp C."/>
            <person name="Donnadieu C."/>
            <person name="Roques C."/>
            <person name="Bouchez O."/>
            <person name="Lampietro C."/>
            <person name="Jouanno E."/>
            <person name="Herpin A."/>
            <person name="Louis A."/>
            <person name="Berthelot C."/>
            <person name="Parey E."/>
            <person name="Roest-Crollius H."/>
            <person name="Braasch I."/>
            <person name="Postlethwait J."/>
            <person name="Robinson-Rechavi M."/>
            <person name="Echchiki A."/>
            <person name="Begum T."/>
            <person name="Montfort J."/>
            <person name="Schartl M."/>
            <person name="Bobe J."/>
            <person name="Guiguen Y."/>
        </authorList>
    </citation>
    <scope>NUCLEOTIDE SEQUENCE [LARGE SCALE GENOMIC DNA]</scope>
    <source>
        <strain evidence="1">M_S1</strain>
        <tissue evidence="1">Blood</tissue>
    </source>
</reference>
<protein>
    <submittedName>
        <fullName evidence="1">Uncharacterized protein</fullName>
    </submittedName>
</protein>
<evidence type="ECO:0000313" key="2">
    <source>
        <dbReference type="Proteomes" id="UP000593565"/>
    </source>
</evidence>
<comment type="caution">
    <text evidence="1">The sequence shown here is derived from an EMBL/GenBank/DDBJ whole genome shotgun (WGS) entry which is preliminary data.</text>
</comment>
<dbReference type="Proteomes" id="UP000593565">
    <property type="component" value="Unassembled WGS sequence"/>
</dbReference>
<name>A0A7J5ZPI1_AMEME</name>
<organism evidence="1 2">
    <name type="scientific">Ameiurus melas</name>
    <name type="common">Black bullhead</name>
    <name type="synonym">Silurus melas</name>
    <dbReference type="NCBI Taxonomy" id="219545"/>
    <lineage>
        <taxon>Eukaryota</taxon>
        <taxon>Metazoa</taxon>
        <taxon>Chordata</taxon>
        <taxon>Craniata</taxon>
        <taxon>Vertebrata</taxon>
        <taxon>Euteleostomi</taxon>
        <taxon>Actinopterygii</taxon>
        <taxon>Neopterygii</taxon>
        <taxon>Teleostei</taxon>
        <taxon>Ostariophysi</taxon>
        <taxon>Siluriformes</taxon>
        <taxon>Ictaluridae</taxon>
        <taxon>Ameiurus</taxon>
    </lineage>
</organism>
<sequence length="128" mass="14017">MGQVLAVLQVLTRLTKILHCDCFVYFCINLNKLGPPISHSKPWGCSILQNSSIFVSFLALSYSALNLPVYTLPFKSLDTFSHSSEGEIVSKYHPTGSGSSINHLLSQASEGGWTVPLFPLSRSSDITR</sequence>
<gene>
    <name evidence="1" type="ORF">AMELA_G00274320</name>
</gene>
<keyword evidence="2" id="KW-1185">Reference proteome</keyword>
<dbReference type="EMBL" id="JAAGNN010000027">
    <property type="protein sequence ID" value="KAF4071527.1"/>
    <property type="molecule type" value="Genomic_DNA"/>
</dbReference>
<dbReference type="AlphaFoldDB" id="A0A7J5ZPI1"/>
<proteinExistence type="predicted"/>